<dbReference type="Gene3D" id="4.10.240.10">
    <property type="entry name" value="Zn(2)-C6 fungal-type DNA-binding domain"/>
    <property type="match status" value="1"/>
</dbReference>
<dbReference type="Pfam" id="PF00172">
    <property type="entry name" value="Zn_clus"/>
    <property type="match status" value="1"/>
</dbReference>
<keyword evidence="6" id="KW-1185">Reference proteome</keyword>
<dbReference type="CDD" id="cd00067">
    <property type="entry name" value="GAL4"/>
    <property type="match status" value="1"/>
</dbReference>
<dbReference type="AlphaFoldDB" id="A0AA39L6F8"/>
<comment type="caution">
    <text evidence="5">The sequence shown here is derived from an EMBL/GenBank/DDBJ whole genome shotgun (WGS) entry which is preliminary data.</text>
</comment>
<keyword evidence="2" id="KW-0539">Nucleus</keyword>
<dbReference type="SUPFAM" id="SSF57701">
    <property type="entry name" value="Zn2/Cys6 DNA-binding domain"/>
    <property type="match status" value="1"/>
</dbReference>
<evidence type="ECO:0000256" key="1">
    <source>
        <dbReference type="ARBA" id="ARBA00022723"/>
    </source>
</evidence>
<dbReference type="GO" id="GO:0003677">
    <property type="term" value="F:DNA binding"/>
    <property type="evidence" value="ECO:0007669"/>
    <property type="project" value="InterPro"/>
</dbReference>
<protein>
    <recommendedName>
        <fullName evidence="4">Zn(2)-C6 fungal-type domain-containing protein</fullName>
    </recommendedName>
</protein>
<dbReference type="InterPro" id="IPR007219">
    <property type="entry name" value="XnlR_reg_dom"/>
</dbReference>
<dbReference type="PROSITE" id="PS50048">
    <property type="entry name" value="ZN2_CY6_FUNGAL_2"/>
    <property type="match status" value="1"/>
</dbReference>
<dbReference type="GO" id="GO:0000981">
    <property type="term" value="F:DNA-binding transcription factor activity, RNA polymerase II-specific"/>
    <property type="evidence" value="ECO:0007669"/>
    <property type="project" value="InterPro"/>
</dbReference>
<dbReference type="InterPro" id="IPR001138">
    <property type="entry name" value="Zn2Cys6_DnaBD"/>
</dbReference>
<dbReference type="PANTHER" id="PTHR31668">
    <property type="entry name" value="GLUCOSE TRANSPORT TRANSCRIPTION REGULATOR RGT1-RELATED-RELATED"/>
    <property type="match status" value="1"/>
</dbReference>
<dbReference type="PANTHER" id="PTHR31668:SF4">
    <property type="entry name" value="TRANSCRIPTIONAL ACTIVATOR PROTEIN DAL81"/>
    <property type="match status" value="1"/>
</dbReference>
<feature type="domain" description="Zn(2)-C6 fungal-type" evidence="4">
    <location>
        <begin position="31"/>
        <end position="63"/>
    </location>
</feature>
<evidence type="ECO:0000313" key="5">
    <source>
        <dbReference type="EMBL" id="KAK0385594.1"/>
    </source>
</evidence>
<reference evidence="5" key="1">
    <citation type="submission" date="2022-10" db="EMBL/GenBank/DDBJ databases">
        <title>Determination and structural analysis of whole genome sequence of Sarocladium strictum F4-1.</title>
        <authorList>
            <person name="Hu L."/>
            <person name="Jiang Y."/>
        </authorList>
    </citation>
    <scope>NUCLEOTIDE SEQUENCE</scope>
    <source>
        <strain evidence="5">F4-1</strain>
    </source>
</reference>
<organism evidence="5 6">
    <name type="scientific">Sarocladium strictum</name>
    <name type="common">Black bundle disease fungus</name>
    <name type="synonym">Acremonium strictum</name>
    <dbReference type="NCBI Taxonomy" id="5046"/>
    <lineage>
        <taxon>Eukaryota</taxon>
        <taxon>Fungi</taxon>
        <taxon>Dikarya</taxon>
        <taxon>Ascomycota</taxon>
        <taxon>Pezizomycotina</taxon>
        <taxon>Sordariomycetes</taxon>
        <taxon>Hypocreomycetidae</taxon>
        <taxon>Hypocreales</taxon>
        <taxon>Sarocladiaceae</taxon>
        <taxon>Sarocladium</taxon>
    </lineage>
</organism>
<sequence>MDQQGALAPSAFPEHRAVAGSRRYRSKAQRPCDVCRSRKVLCNIPDPSRPCQLCERIGRRCTFVGNPSKRQRRHSKNETSQLSPSASTRTFEAHATYTPANVMNSSPQDVGTSELDQADRRDTELQLTEAVDADQAHQDLDLLNTPSLAWLHETELNWDLNVDPFAGSALEDQISPPDLASRFIGNHGDYTTENLEGDAEGSHNLNETASNESSMVKNIIAGAALDPKPGHSTTFIGYSNESDPFALNHFPYDDHDEIDFFRVTYRKLTPKGSDRGSPSTHPIHFLQSQTGTAVEARRVIDECLPKLDVRAELEAIVDSTAGVALVKLFIRFVYPALPIISRSLVLENISKFVAEAPTGLLAGIYAVSLPFAPWDDTLCLSNAYSRPSMDALWKVSYTCLQRELHFPHLSCVQIFLLLLNHFHFDSVSVESPFIWSMAASMLGMAQSLGLHADPSGWNIPAWEVRLRRRLWWAVLVETTWRSVTHGRASMIRHDDWDVSSLSHDDFTVDNDISHLCDISEQSPEYFIKLCSLTLIVDRICRQFYTLRAVSQQHSLDTLISQARGFRQELLDWLEQLPECLQLHTTKDMVSPEDPIESHAPLYIAYYTTHILLFRALLRPILQGDDESTALKGSVSAILQASRSLIRTVMKFICSLDARHQSAFWLAYTRHCFSYPGLFCFMLSKQKVEPDMEGDDRKLLETWRKMLRTRVHSWPLLRFGIVKIDAIYWRGVQKPTS</sequence>
<name>A0AA39L6F8_SARSR</name>
<dbReference type="InterPro" id="IPR050797">
    <property type="entry name" value="Carb_Metab_Trans_Reg"/>
</dbReference>
<accession>A0AA39L6F8</accession>
<evidence type="ECO:0000256" key="3">
    <source>
        <dbReference type="SAM" id="MobiDB-lite"/>
    </source>
</evidence>
<dbReference type="GO" id="GO:0001080">
    <property type="term" value="P:nitrogen catabolite activation of transcription from RNA polymerase II promoter"/>
    <property type="evidence" value="ECO:0007669"/>
    <property type="project" value="TreeGrafter"/>
</dbReference>
<feature type="region of interest" description="Disordered" evidence="3">
    <location>
        <begin position="65"/>
        <end position="89"/>
    </location>
</feature>
<evidence type="ECO:0000259" key="4">
    <source>
        <dbReference type="PROSITE" id="PS50048"/>
    </source>
</evidence>
<dbReference type="GO" id="GO:0008270">
    <property type="term" value="F:zinc ion binding"/>
    <property type="evidence" value="ECO:0007669"/>
    <property type="project" value="InterPro"/>
</dbReference>
<feature type="compositionally biased region" description="Polar residues" evidence="3">
    <location>
        <begin position="78"/>
        <end position="89"/>
    </location>
</feature>
<evidence type="ECO:0000256" key="2">
    <source>
        <dbReference type="ARBA" id="ARBA00023242"/>
    </source>
</evidence>
<evidence type="ECO:0000313" key="6">
    <source>
        <dbReference type="Proteomes" id="UP001175261"/>
    </source>
</evidence>
<dbReference type="SMART" id="SM00906">
    <property type="entry name" value="Fungal_trans"/>
    <property type="match status" value="1"/>
</dbReference>
<dbReference type="EMBL" id="JAPDFR010000006">
    <property type="protein sequence ID" value="KAK0385594.1"/>
    <property type="molecule type" value="Genomic_DNA"/>
</dbReference>
<proteinExistence type="predicted"/>
<dbReference type="GO" id="GO:0005634">
    <property type="term" value="C:nucleus"/>
    <property type="evidence" value="ECO:0007669"/>
    <property type="project" value="TreeGrafter"/>
</dbReference>
<dbReference type="CDD" id="cd12148">
    <property type="entry name" value="fungal_TF_MHR"/>
    <property type="match status" value="1"/>
</dbReference>
<dbReference type="PROSITE" id="PS00463">
    <property type="entry name" value="ZN2_CY6_FUNGAL_1"/>
    <property type="match status" value="1"/>
</dbReference>
<dbReference type="GO" id="GO:0006351">
    <property type="term" value="P:DNA-templated transcription"/>
    <property type="evidence" value="ECO:0007669"/>
    <property type="project" value="InterPro"/>
</dbReference>
<feature type="region of interest" description="Disordered" evidence="3">
    <location>
        <begin position="1"/>
        <end position="23"/>
    </location>
</feature>
<dbReference type="Pfam" id="PF04082">
    <property type="entry name" value="Fungal_trans"/>
    <property type="match status" value="1"/>
</dbReference>
<keyword evidence="1" id="KW-0479">Metal-binding</keyword>
<dbReference type="Proteomes" id="UP001175261">
    <property type="component" value="Unassembled WGS sequence"/>
</dbReference>
<dbReference type="InterPro" id="IPR036864">
    <property type="entry name" value="Zn2-C6_fun-type_DNA-bd_sf"/>
</dbReference>
<gene>
    <name evidence="5" type="ORF">NLU13_6772</name>
</gene>
<dbReference type="SMART" id="SM00066">
    <property type="entry name" value="GAL4"/>
    <property type="match status" value="1"/>
</dbReference>